<feature type="domain" description="Acylphosphatase-like" evidence="10">
    <location>
        <begin position="17"/>
        <end position="103"/>
    </location>
</feature>
<organism evidence="12 13">
    <name type="scientific">Anaeromyxobacter dehalogenans (strain 2CP-C)</name>
    <dbReference type="NCBI Taxonomy" id="290397"/>
    <lineage>
        <taxon>Bacteria</taxon>
        <taxon>Pseudomonadati</taxon>
        <taxon>Myxococcota</taxon>
        <taxon>Myxococcia</taxon>
        <taxon>Myxococcales</taxon>
        <taxon>Cystobacterineae</taxon>
        <taxon>Anaeromyxobacteraceae</taxon>
        <taxon>Anaeromyxobacter</taxon>
    </lineage>
</organism>
<evidence type="ECO:0000259" key="10">
    <source>
        <dbReference type="PROSITE" id="PS51160"/>
    </source>
</evidence>
<dbReference type="InterPro" id="IPR006070">
    <property type="entry name" value="Sua5-like_dom"/>
</dbReference>
<dbReference type="Pfam" id="PF22521">
    <property type="entry name" value="HypF_C_2"/>
    <property type="match status" value="1"/>
</dbReference>
<dbReference type="NCBIfam" id="TIGR00143">
    <property type="entry name" value="hypF"/>
    <property type="match status" value="1"/>
</dbReference>
<comment type="similarity">
    <text evidence="2 8">Belongs to the carbamoyltransferase HypF family.</text>
</comment>
<dbReference type="GO" id="GO:0008270">
    <property type="term" value="F:zinc ion binding"/>
    <property type="evidence" value="ECO:0007669"/>
    <property type="project" value="UniProtKB-KW"/>
</dbReference>
<sequence>MTTQRTTDGGPDRAGEGRRIAVSGTVQGVGFRPFVYRLAHQTGVTGRVRNDAAGVTIEAFGPRAALDAFQARLVSDRPPASSIAALRAEPIPAEPAARFEIVESGGAAERRVAIPPDLATCPECLRELSDPADRRHRYPFTNCTACGPRFTIALGVPYDRPATTMAGFRMCPACAREYGDPLDRRFHAQPNACPACGPKVSLRDAAGAPLPSADPIRDCAAALRSGGIAAVKGLGGYHLACDASAPAAVRTLRERKRREEKPLAVMVADLDAARALAELSPEEAALLAAPERPIVLCRRRPDAALAPELAPGSPIVGLMLAYAPLHHLLLADAGVPLVMTSANLSDEPIAFEDEEALARLGGIADLYLVHDRPIASRCDDSVARVVAGRPMVMRRSRGFVPRPVRTARRFARPVLAAGAQLKNACCLARGEEATLGPHVGDLDGLETYEAFEAAVARLEAFLAFRPELLACDLHPLYLSTRWARERAGALSLPLVEVQHHHAHAAACMAEHGLEGPVLALCWDGTGLGADGASWGGELLLAEAARFERLATFRPVALAGGDRAIRDPWRIALAALLDAFGDDAPLDRLPLFAGVPARELEVVRRMLAAGLNAPPAHGAGRAFDAAGALALCRPSARFEGQVALALDAAAHGHEAPPYPFDLDASGPVEALDLRPLWRALAADVLAARPAGELSARFHAALAAAGAEQVRRAARRTGRLPVVLTGGCFQNARLAEAIRARLDGEFAVYQHGEVPPGDGGIALGQAVVADAVARA</sequence>
<feature type="active site" evidence="9">
    <location>
        <position position="50"/>
    </location>
</feature>
<gene>
    <name evidence="12" type="ordered locus">Adeh_0476</name>
</gene>
<feature type="domain" description="YrdC-like" evidence="11">
    <location>
        <begin position="213"/>
        <end position="398"/>
    </location>
</feature>
<comment type="catalytic activity">
    <reaction evidence="9">
        <text>an acyl phosphate + H2O = a carboxylate + phosphate + H(+)</text>
        <dbReference type="Rhea" id="RHEA:14965"/>
        <dbReference type="ChEBI" id="CHEBI:15377"/>
        <dbReference type="ChEBI" id="CHEBI:15378"/>
        <dbReference type="ChEBI" id="CHEBI:29067"/>
        <dbReference type="ChEBI" id="CHEBI:43474"/>
        <dbReference type="ChEBI" id="CHEBI:59918"/>
        <dbReference type="EC" id="3.6.1.7"/>
    </reaction>
</comment>
<dbReference type="GO" id="GO:0016743">
    <property type="term" value="F:carboxyl- or carbamoyltransferase activity"/>
    <property type="evidence" value="ECO:0007669"/>
    <property type="project" value="UniProtKB-UniRule"/>
</dbReference>
<dbReference type="InterPro" id="IPR051060">
    <property type="entry name" value="Carbamoyltrans_HypF-like"/>
</dbReference>
<proteinExistence type="inferred from homology"/>
<evidence type="ECO:0000256" key="6">
    <source>
        <dbReference type="ARBA" id="ARBA00022833"/>
    </source>
</evidence>
<keyword evidence="4" id="KW-0479">Metal-binding</keyword>
<dbReference type="GO" id="GO:0003725">
    <property type="term" value="F:double-stranded RNA binding"/>
    <property type="evidence" value="ECO:0007669"/>
    <property type="project" value="InterPro"/>
</dbReference>
<dbReference type="PANTHER" id="PTHR42959">
    <property type="entry name" value="CARBAMOYLTRANSFERASE"/>
    <property type="match status" value="1"/>
</dbReference>
<dbReference type="PROSITE" id="PS51160">
    <property type="entry name" value="ACYLPHOSPHATASE_3"/>
    <property type="match status" value="1"/>
</dbReference>
<dbReference type="SUPFAM" id="SSF54975">
    <property type="entry name" value="Acylphosphatase/BLUF domain-like"/>
    <property type="match status" value="1"/>
</dbReference>
<dbReference type="GO" id="GO:0003998">
    <property type="term" value="F:acylphosphatase activity"/>
    <property type="evidence" value="ECO:0007669"/>
    <property type="project" value="UniProtKB-EC"/>
</dbReference>
<dbReference type="PROSITE" id="PS00150">
    <property type="entry name" value="ACYLPHOSPHATASE_1"/>
    <property type="match status" value="1"/>
</dbReference>
<dbReference type="Pfam" id="PF07503">
    <property type="entry name" value="zf-HYPF"/>
    <property type="match status" value="2"/>
</dbReference>
<dbReference type="InterPro" id="IPR041440">
    <property type="entry name" value="HypF_C"/>
</dbReference>
<dbReference type="Gene3D" id="3.30.420.40">
    <property type="match status" value="1"/>
</dbReference>
<evidence type="ECO:0000313" key="12">
    <source>
        <dbReference type="EMBL" id="ABC80252.1"/>
    </source>
</evidence>
<evidence type="ECO:0000256" key="4">
    <source>
        <dbReference type="ARBA" id="ARBA00022723"/>
    </source>
</evidence>
<accession>Q2IN71</accession>
<dbReference type="UniPathway" id="UPA00335"/>
<dbReference type="GO" id="GO:0051604">
    <property type="term" value="P:protein maturation"/>
    <property type="evidence" value="ECO:0007669"/>
    <property type="project" value="TreeGrafter"/>
</dbReference>
<dbReference type="Pfam" id="PF00708">
    <property type="entry name" value="Acylphosphatase"/>
    <property type="match status" value="1"/>
</dbReference>
<dbReference type="Gene3D" id="3.30.420.360">
    <property type="match status" value="1"/>
</dbReference>
<dbReference type="InterPro" id="IPR017968">
    <property type="entry name" value="Acylphosphatase_CS"/>
</dbReference>
<keyword evidence="9" id="KW-0378">Hydrolase</keyword>
<keyword evidence="6" id="KW-0862">Zinc</keyword>
<dbReference type="Pfam" id="PF17788">
    <property type="entry name" value="HypF_C"/>
    <property type="match status" value="1"/>
</dbReference>
<dbReference type="Gene3D" id="3.30.110.120">
    <property type="match status" value="1"/>
</dbReference>
<comment type="catalytic activity">
    <reaction evidence="7">
        <text>C-terminal L-cysteinyl-[HypE protein] + carbamoyl phosphate + ATP + H2O = C-terminal S-carboxamide-L-cysteinyl-[HypE protein] + AMP + phosphate + diphosphate + H(+)</text>
        <dbReference type="Rhea" id="RHEA:55636"/>
        <dbReference type="Rhea" id="RHEA-COMP:14247"/>
        <dbReference type="Rhea" id="RHEA-COMP:14392"/>
        <dbReference type="ChEBI" id="CHEBI:15377"/>
        <dbReference type="ChEBI" id="CHEBI:15378"/>
        <dbReference type="ChEBI" id="CHEBI:30616"/>
        <dbReference type="ChEBI" id="CHEBI:33019"/>
        <dbReference type="ChEBI" id="CHEBI:43474"/>
        <dbReference type="ChEBI" id="CHEBI:58228"/>
        <dbReference type="ChEBI" id="CHEBI:76913"/>
        <dbReference type="ChEBI" id="CHEBI:139126"/>
        <dbReference type="ChEBI" id="CHEBI:456215"/>
    </reaction>
</comment>
<evidence type="ECO:0000256" key="5">
    <source>
        <dbReference type="ARBA" id="ARBA00022771"/>
    </source>
</evidence>
<dbReference type="EMBL" id="CP000251">
    <property type="protein sequence ID" value="ABC80252.1"/>
    <property type="molecule type" value="Genomic_DNA"/>
</dbReference>
<dbReference type="EC" id="6.2.-.-" evidence="8"/>
<evidence type="ECO:0000256" key="8">
    <source>
        <dbReference type="PIRNR" id="PIRNR006256"/>
    </source>
</evidence>
<dbReference type="InterPro" id="IPR055128">
    <property type="entry name" value="HypF_C_2"/>
</dbReference>
<dbReference type="Gene3D" id="3.90.870.50">
    <property type="match status" value="1"/>
</dbReference>
<protein>
    <recommendedName>
        <fullName evidence="8">Carbamoyltransferase</fullName>
        <ecNumber evidence="8">6.2.-.-</ecNumber>
    </recommendedName>
</protein>
<comment type="pathway">
    <text evidence="1">Protein modification; [NiFe] hydrogenase maturation.</text>
</comment>
<dbReference type="InterPro" id="IPR017945">
    <property type="entry name" value="DHBP_synth_RibB-like_a/b_dom"/>
</dbReference>
<evidence type="ECO:0000259" key="11">
    <source>
        <dbReference type="PROSITE" id="PS51163"/>
    </source>
</evidence>
<dbReference type="GO" id="GO:0016874">
    <property type="term" value="F:ligase activity"/>
    <property type="evidence" value="ECO:0007669"/>
    <property type="project" value="UniProtKB-UniRule"/>
</dbReference>
<dbReference type="Proteomes" id="UP000001935">
    <property type="component" value="Chromosome"/>
</dbReference>
<dbReference type="PANTHER" id="PTHR42959:SF1">
    <property type="entry name" value="CARBAMOYLTRANSFERASE HYPF"/>
    <property type="match status" value="1"/>
</dbReference>
<dbReference type="InterPro" id="IPR011125">
    <property type="entry name" value="Znf_HypF"/>
</dbReference>
<reference evidence="12 13" key="1">
    <citation type="submission" date="2006-01" db="EMBL/GenBank/DDBJ databases">
        <title>Complete sequence of Anaeromyxobacter dehalogenans 2CP-C.</title>
        <authorList>
            <consortium name="US DOE Joint Genome Institute"/>
            <person name="Copeland A."/>
            <person name="Lucas S."/>
            <person name="Lapidus A."/>
            <person name="Barry K."/>
            <person name="Detter J.C."/>
            <person name="Glavina T."/>
            <person name="Hammon N."/>
            <person name="Israni S."/>
            <person name="Pitluck S."/>
            <person name="Brettin T."/>
            <person name="Bruce D."/>
            <person name="Han C."/>
            <person name="Tapia R."/>
            <person name="Gilna P."/>
            <person name="Kiss H."/>
            <person name="Schmutz J."/>
            <person name="Larimer F."/>
            <person name="Land M."/>
            <person name="Kyrpides N."/>
            <person name="Anderson I."/>
            <person name="Sanford R.A."/>
            <person name="Ritalahti K.M."/>
            <person name="Thomas H.S."/>
            <person name="Kirby J.R."/>
            <person name="Zhulin I.B."/>
            <person name="Loeffler F.E."/>
            <person name="Richardson P."/>
        </authorList>
    </citation>
    <scope>NUCLEOTIDE SEQUENCE [LARGE SCALE GENOMIC DNA]</scope>
    <source>
        <strain evidence="12 13">2CP-C</strain>
    </source>
</reference>
<dbReference type="KEGG" id="ade:Adeh_0476"/>
<dbReference type="PROSITE" id="PS51163">
    <property type="entry name" value="YRDC"/>
    <property type="match status" value="1"/>
</dbReference>
<dbReference type="STRING" id="290397.Adeh_0476"/>
<evidence type="ECO:0000313" key="13">
    <source>
        <dbReference type="Proteomes" id="UP000001935"/>
    </source>
</evidence>
<dbReference type="InterPro" id="IPR004421">
    <property type="entry name" value="Carbamoyltransferase_HypF"/>
</dbReference>
<dbReference type="HOGENOM" id="CLU_009164_0_0_7"/>
<evidence type="ECO:0000256" key="9">
    <source>
        <dbReference type="PROSITE-ProRule" id="PRU00520"/>
    </source>
</evidence>
<keyword evidence="5" id="KW-0863">Zinc-finger</keyword>
<dbReference type="AlphaFoldDB" id="Q2IN71"/>
<evidence type="ECO:0000256" key="7">
    <source>
        <dbReference type="ARBA" id="ARBA00048220"/>
    </source>
</evidence>
<evidence type="ECO:0000256" key="2">
    <source>
        <dbReference type="ARBA" id="ARBA00008097"/>
    </source>
</evidence>
<feature type="active site" evidence="9">
    <location>
        <position position="32"/>
    </location>
</feature>
<evidence type="ECO:0000256" key="3">
    <source>
        <dbReference type="ARBA" id="ARBA00022598"/>
    </source>
</evidence>
<dbReference type="eggNOG" id="COG0068">
    <property type="taxonomic scope" value="Bacteria"/>
</dbReference>
<evidence type="ECO:0000256" key="1">
    <source>
        <dbReference type="ARBA" id="ARBA00004711"/>
    </source>
</evidence>
<name>Q2IN71_ANADE</name>
<dbReference type="Pfam" id="PF01300">
    <property type="entry name" value="Sua5_yciO_yrdC"/>
    <property type="match status" value="1"/>
</dbReference>
<dbReference type="InterPro" id="IPR001792">
    <property type="entry name" value="Acylphosphatase-like_dom"/>
</dbReference>
<dbReference type="PIRSF" id="PIRSF006256">
    <property type="entry name" value="CMPcnvr_hdrg_mat"/>
    <property type="match status" value="1"/>
</dbReference>
<dbReference type="OrthoDB" id="9808093at2"/>
<dbReference type="InterPro" id="IPR036046">
    <property type="entry name" value="Acylphosphatase-like_dom_sf"/>
</dbReference>
<keyword evidence="3" id="KW-0436">Ligase</keyword>
<dbReference type="SUPFAM" id="SSF55821">
    <property type="entry name" value="YrdC/RibB"/>
    <property type="match status" value="1"/>
</dbReference>